<proteinExistence type="predicted"/>
<evidence type="ECO:0008006" key="2">
    <source>
        <dbReference type="Google" id="ProtNLM"/>
    </source>
</evidence>
<reference evidence="1" key="1">
    <citation type="journal article" date="2014" name="Front. Microbiol.">
        <title>High frequency of phylogenetically diverse reductive dehalogenase-homologous genes in deep subseafloor sedimentary metagenomes.</title>
        <authorList>
            <person name="Kawai M."/>
            <person name="Futagami T."/>
            <person name="Toyoda A."/>
            <person name="Takaki Y."/>
            <person name="Nishi S."/>
            <person name="Hori S."/>
            <person name="Arai W."/>
            <person name="Tsubouchi T."/>
            <person name="Morono Y."/>
            <person name="Uchiyama I."/>
            <person name="Ito T."/>
            <person name="Fujiyama A."/>
            <person name="Inagaki F."/>
            <person name="Takami H."/>
        </authorList>
    </citation>
    <scope>NUCLEOTIDE SEQUENCE</scope>
    <source>
        <strain evidence="1">Expedition CK06-06</strain>
    </source>
</reference>
<comment type="caution">
    <text evidence="1">The sequence shown here is derived from an EMBL/GenBank/DDBJ whole genome shotgun (WGS) entry which is preliminary data.</text>
</comment>
<protein>
    <recommendedName>
        <fullName evidence="2">Cache domain-containing protein</fullName>
    </recommendedName>
</protein>
<gene>
    <name evidence="1" type="ORF">S01H1_65089</name>
</gene>
<sequence>EYYSGVFNPALESVRGESVDAAEFAFTDPGSIYVQSVWIAQNPFELGEKDLLTDAGDGTAWTAVHREIHPVLRETADRFGYSDLYLVEPENNVVVYSVGKDNTLATSLNSGPYASTALAKAVRSASDLLESTLVVEDFTAFAPALDEPVAFLATPLIEDGELTGVLAVSITSDGISDVLTRAWREGRQESTGEVYLVGQDRRMRSISRAFVEDPEAYLDRMEEIGDVDQIDLNRMAALGTTVLFQPVDSVA</sequence>
<evidence type="ECO:0000313" key="1">
    <source>
        <dbReference type="EMBL" id="GAG34355.1"/>
    </source>
</evidence>
<accession>X0WUM5</accession>
<organism evidence="1">
    <name type="scientific">marine sediment metagenome</name>
    <dbReference type="NCBI Taxonomy" id="412755"/>
    <lineage>
        <taxon>unclassified sequences</taxon>
        <taxon>metagenomes</taxon>
        <taxon>ecological metagenomes</taxon>
    </lineage>
</organism>
<dbReference type="AlphaFoldDB" id="X0WUM5"/>
<feature type="non-terminal residue" evidence="1">
    <location>
        <position position="1"/>
    </location>
</feature>
<name>X0WUM5_9ZZZZ</name>
<feature type="non-terminal residue" evidence="1">
    <location>
        <position position="251"/>
    </location>
</feature>
<dbReference type="EMBL" id="BARS01042948">
    <property type="protein sequence ID" value="GAG34355.1"/>
    <property type="molecule type" value="Genomic_DNA"/>
</dbReference>